<dbReference type="Gene3D" id="1.25.40.10">
    <property type="entry name" value="Tetratricopeptide repeat domain"/>
    <property type="match status" value="1"/>
</dbReference>
<dbReference type="Proteomes" id="UP000789595">
    <property type="component" value="Unassembled WGS sequence"/>
</dbReference>
<dbReference type="OrthoDB" id="59528at2759"/>
<name>A0A8J2T2U9_9STRA</name>
<evidence type="ECO:0008006" key="3">
    <source>
        <dbReference type="Google" id="ProtNLM"/>
    </source>
</evidence>
<keyword evidence="2" id="KW-1185">Reference proteome</keyword>
<comment type="caution">
    <text evidence="1">The sequence shown here is derived from an EMBL/GenBank/DDBJ whole genome shotgun (WGS) entry which is preliminary data.</text>
</comment>
<protein>
    <recommendedName>
        <fullName evidence="3">Tetratricopeptide repeat protein</fullName>
    </recommendedName>
</protein>
<accession>A0A8J2T2U9</accession>
<proteinExistence type="predicted"/>
<evidence type="ECO:0000313" key="2">
    <source>
        <dbReference type="Proteomes" id="UP000789595"/>
    </source>
</evidence>
<organism evidence="1 2">
    <name type="scientific">Pelagomonas calceolata</name>
    <dbReference type="NCBI Taxonomy" id="35677"/>
    <lineage>
        <taxon>Eukaryota</taxon>
        <taxon>Sar</taxon>
        <taxon>Stramenopiles</taxon>
        <taxon>Ochrophyta</taxon>
        <taxon>Pelagophyceae</taxon>
        <taxon>Pelagomonadales</taxon>
        <taxon>Pelagomonadaceae</taxon>
        <taxon>Pelagomonas</taxon>
    </lineage>
</organism>
<dbReference type="AlphaFoldDB" id="A0A8J2T2U9"/>
<reference evidence="1" key="1">
    <citation type="submission" date="2021-11" db="EMBL/GenBank/DDBJ databases">
        <authorList>
            <consortium name="Genoscope - CEA"/>
            <person name="William W."/>
        </authorList>
    </citation>
    <scope>NUCLEOTIDE SEQUENCE</scope>
</reference>
<gene>
    <name evidence="1" type="ORF">PECAL_6P15460</name>
</gene>
<feature type="non-terminal residue" evidence="1">
    <location>
        <position position="1"/>
    </location>
</feature>
<dbReference type="InterPro" id="IPR011990">
    <property type="entry name" value="TPR-like_helical_dom_sf"/>
</dbReference>
<evidence type="ECO:0000313" key="1">
    <source>
        <dbReference type="EMBL" id="CAH0379908.1"/>
    </source>
</evidence>
<sequence>ANNYAWGLFRLGCFEEAKALLRQTTPVARRTLGDRDDLTLVMRRAYAQSLYKDTGATLDDLREAVTTLEDAERTARRVLGGAHPDTVGIGHSLQVARAALRARETPQEGA</sequence>
<dbReference type="EMBL" id="CAKKNE010000006">
    <property type="protein sequence ID" value="CAH0379908.1"/>
    <property type="molecule type" value="Genomic_DNA"/>
</dbReference>